<evidence type="ECO:0000313" key="11">
    <source>
        <dbReference type="EMBL" id="OLA36863.1"/>
    </source>
</evidence>
<keyword evidence="10" id="KW-0670">Pyruvate</keyword>
<dbReference type="PANTHER" id="PTHR33866">
    <property type="entry name" value="S-ADENOSYLMETHIONINE DECARBOXYLASE PROENZYME"/>
    <property type="match status" value="1"/>
</dbReference>
<dbReference type="InterPro" id="IPR003826">
    <property type="entry name" value="AdoMetDC_fam_prok"/>
</dbReference>
<comment type="cofactor">
    <cofactor evidence="1">
        <name>pyruvate</name>
        <dbReference type="ChEBI" id="CHEBI:15361"/>
    </cofactor>
</comment>
<gene>
    <name evidence="11" type="ORF">BHW43_08395</name>
</gene>
<dbReference type="GO" id="GO:0004014">
    <property type="term" value="F:adenosylmethionine decarboxylase activity"/>
    <property type="evidence" value="ECO:0007669"/>
    <property type="project" value="InterPro"/>
</dbReference>
<dbReference type="Pfam" id="PF02675">
    <property type="entry name" value="AdoMet_dc"/>
    <property type="match status" value="1"/>
</dbReference>
<proteinExistence type="predicted"/>
<name>A0A1Q6R3D5_9FIRM</name>
<evidence type="ECO:0000256" key="1">
    <source>
        <dbReference type="ARBA" id="ARBA00001928"/>
    </source>
</evidence>
<keyword evidence="8" id="KW-0456">Lyase</keyword>
<evidence type="ECO:0000256" key="4">
    <source>
        <dbReference type="ARBA" id="ARBA00022813"/>
    </source>
</evidence>
<evidence type="ECO:0008006" key="13">
    <source>
        <dbReference type="Google" id="ProtNLM"/>
    </source>
</evidence>
<sequence>MQPKKFTGKLIAIDMYNCGVNEVNDTEKAKTLLQEGCDEYRMNSHELLVCQEEGQSEYSISALCKQGHVTLHVYPKLGFIAADIFSCYDDADPAGMARYLRSAFDCDKAKITLLDRGDFGSKYDMKPNHRSNIKFIRRTQNVTKNVGAQLKKMMLKPRGI</sequence>
<reference evidence="11 12" key="1">
    <citation type="journal article" date="2016" name="Nat. Biotechnol.">
        <title>Measurement of bacterial replication rates in microbial communities.</title>
        <authorList>
            <person name="Brown C.T."/>
            <person name="Olm M.R."/>
            <person name="Thomas B.C."/>
            <person name="Banfield J.F."/>
        </authorList>
    </citation>
    <scope>NUCLEOTIDE SEQUENCE [LARGE SCALE GENOMIC DNA]</scope>
    <source>
        <strain evidence="11">46_33</strain>
    </source>
</reference>
<comment type="caution">
    <text evidence="11">The sequence shown here is derived from an EMBL/GenBank/DDBJ whole genome shotgun (WGS) entry which is preliminary data.</text>
</comment>
<evidence type="ECO:0000256" key="2">
    <source>
        <dbReference type="ARBA" id="ARBA00022691"/>
    </source>
</evidence>
<keyword evidence="3" id="KW-0210">Decarboxylase</keyword>
<dbReference type="GO" id="GO:0005829">
    <property type="term" value="C:cytosol"/>
    <property type="evidence" value="ECO:0007669"/>
    <property type="project" value="TreeGrafter"/>
</dbReference>
<dbReference type="STRING" id="626940.BHW43_08395"/>
<evidence type="ECO:0000256" key="7">
    <source>
        <dbReference type="ARBA" id="ARBA00023145"/>
    </source>
</evidence>
<dbReference type="SUPFAM" id="SSF56276">
    <property type="entry name" value="S-adenosylmethionine decarboxylase"/>
    <property type="match status" value="1"/>
</dbReference>
<evidence type="ECO:0000256" key="3">
    <source>
        <dbReference type="ARBA" id="ARBA00022793"/>
    </source>
</evidence>
<keyword evidence="4" id="KW-0068">Autocatalytic cleavage</keyword>
<keyword evidence="7" id="KW-0865">Zymogen</keyword>
<dbReference type="InterPro" id="IPR016067">
    <property type="entry name" value="S-AdoMet_deCO2ase_core"/>
</dbReference>
<dbReference type="AlphaFoldDB" id="A0A1Q6R3D5"/>
<evidence type="ECO:0000256" key="8">
    <source>
        <dbReference type="ARBA" id="ARBA00023239"/>
    </source>
</evidence>
<dbReference type="RefSeq" id="WP_293389523.1">
    <property type="nucleotide sequence ID" value="NZ_CAJLOJ010000007.1"/>
</dbReference>
<dbReference type="GO" id="GO:0008295">
    <property type="term" value="P:spermidine biosynthetic process"/>
    <property type="evidence" value="ECO:0007669"/>
    <property type="project" value="UniProtKB-KW"/>
</dbReference>
<evidence type="ECO:0000256" key="10">
    <source>
        <dbReference type="ARBA" id="ARBA00023317"/>
    </source>
</evidence>
<dbReference type="EMBL" id="MNTG01000038">
    <property type="protein sequence ID" value="OLA36863.1"/>
    <property type="molecule type" value="Genomic_DNA"/>
</dbReference>
<dbReference type="PANTHER" id="PTHR33866:SF2">
    <property type="entry name" value="S-ADENOSYLMETHIONINE DECARBOXYLASE PROENZYME"/>
    <property type="match status" value="1"/>
</dbReference>
<keyword evidence="9" id="KW-0704">Schiff base</keyword>
<keyword evidence="2" id="KW-0949">S-adenosyl-L-methionine</keyword>
<evidence type="ECO:0000313" key="12">
    <source>
        <dbReference type="Proteomes" id="UP000186777"/>
    </source>
</evidence>
<evidence type="ECO:0000256" key="5">
    <source>
        <dbReference type="ARBA" id="ARBA00023066"/>
    </source>
</evidence>
<organism evidence="11 12">
    <name type="scientific">Phascolarctobacterium succinatutens</name>
    <dbReference type="NCBI Taxonomy" id="626940"/>
    <lineage>
        <taxon>Bacteria</taxon>
        <taxon>Bacillati</taxon>
        <taxon>Bacillota</taxon>
        <taxon>Negativicutes</taxon>
        <taxon>Acidaminococcales</taxon>
        <taxon>Acidaminococcaceae</taxon>
        <taxon>Phascolarctobacterium</taxon>
    </lineage>
</organism>
<dbReference type="Gene3D" id="3.60.90.10">
    <property type="entry name" value="S-adenosylmethionine decarboxylase"/>
    <property type="match status" value="1"/>
</dbReference>
<accession>A0A1Q6R3D5</accession>
<keyword evidence="6" id="KW-0620">Polyamine biosynthesis</keyword>
<keyword evidence="5" id="KW-0745">Spermidine biosynthesis</keyword>
<evidence type="ECO:0000256" key="9">
    <source>
        <dbReference type="ARBA" id="ARBA00023270"/>
    </source>
</evidence>
<dbReference type="Proteomes" id="UP000186777">
    <property type="component" value="Unassembled WGS sequence"/>
</dbReference>
<protein>
    <recommendedName>
        <fullName evidence="13">Adenosylmethionine decarboxylase</fullName>
    </recommendedName>
</protein>
<evidence type="ECO:0000256" key="6">
    <source>
        <dbReference type="ARBA" id="ARBA00023115"/>
    </source>
</evidence>